<dbReference type="InterPro" id="IPR036770">
    <property type="entry name" value="Ankyrin_rpt-contain_sf"/>
</dbReference>
<evidence type="ECO:0000256" key="1">
    <source>
        <dbReference type="ARBA" id="ARBA00022737"/>
    </source>
</evidence>
<dbReference type="PANTHER" id="PTHR24189:SF50">
    <property type="entry name" value="ANKYRIN REPEAT AND SOCS BOX PROTEIN 2"/>
    <property type="match status" value="1"/>
</dbReference>
<feature type="repeat" description="ANK" evidence="3">
    <location>
        <begin position="233"/>
        <end position="265"/>
    </location>
</feature>
<accession>A0ABR4HLC9</accession>
<sequence length="342" mass="38335">MLTSPFYRENWSSQITELQITLAQDAIARNDPVTLQNVLGDGSDAGEIPLKSGHLHDTPPLYLAARVGTREIMETLLKYGTWMGCNFERLAMKIAIQCRNHAVLDVWLDPQWLSHNPLICPGPTFRAAFIECARVGDLEMVERLSGRCGGYSTDPAEIHFEAFLEAIRSGQVAVAEWILRLGWFEVENSTVRFSIPKSALFIALQDCHPPARVPMVRMLLSYRADPNELCPSVKGTPLQAAIELNNPELINLLLDHGADPSASTPGNMRLRAPLLYATRKGDVKLVRQFFEHGANPLIVFRGKTLLDEAKAGRILKEVTEILVEFEWAERFDKWMKSGKISE</sequence>
<keyword evidence="2 3" id="KW-0040">ANK repeat</keyword>
<dbReference type="InterPro" id="IPR050745">
    <property type="entry name" value="Multifunctional_regulatory"/>
</dbReference>
<dbReference type="SUPFAM" id="SSF48403">
    <property type="entry name" value="Ankyrin repeat"/>
    <property type="match status" value="1"/>
</dbReference>
<dbReference type="PROSITE" id="PS50297">
    <property type="entry name" value="ANK_REP_REGION"/>
    <property type="match status" value="1"/>
</dbReference>
<evidence type="ECO:0000256" key="3">
    <source>
        <dbReference type="PROSITE-ProRule" id="PRU00023"/>
    </source>
</evidence>
<dbReference type="PROSITE" id="PS50088">
    <property type="entry name" value="ANK_REPEAT"/>
    <property type="match status" value="1"/>
</dbReference>
<protein>
    <submittedName>
        <fullName evidence="4">Ankyrin repeat-containing domain protein</fullName>
    </submittedName>
</protein>
<comment type="caution">
    <text evidence="4">The sequence shown here is derived from an EMBL/GenBank/DDBJ whole genome shotgun (WGS) entry which is preliminary data.</text>
</comment>
<dbReference type="InterPro" id="IPR002110">
    <property type="entry name" value="Ankyrin_rpt"/>
</dbReference>
<evidence type="ECO:0000313" key="5">
    <source>
        <dbReference type="Proteomes" id="UP001610334"/>
    </source>
</evidence>
<dbReference type="Proteomes" id="UP001610334">
    <property type="component" value="Unassembled WGS sequence"/>
</dbReference>
<dbReference type="Pfam" id="PF12796">
    <property type="entry name" value="Ank_2"/>
    <property type="match status" value="1"/>
</dbReference>
<dbReference type="PANTHER" id="PTHR24189">
    <property type="entry name" value="MYOTROPHIN"/>
    <property type="match status" value="1"/>
</dbReference>
<gene>
    <name evidence="4" type="ORF">BJX63DRAFT_143333</name>
</gene>
<dbReference type="EMBL" id="JBFXLT010000023">
    <property type="protein sequence ID" value="KAL2816293.1"/>
    <property type="molecule type" value="Genomic_DNA"/>
</dbReference>
<name>A0ABR4HLC9_9EURO</name>
<dbReference type="SMART" id="SM00248">
    <property type="entry name" value="ANK"/>
    <property type="match status" value="5"/>
</dbReference>
<reference evidence="4 5" key="1">
    <citation type="submission" date="2024-07" db="EMBL/GenBank/DDBJ databases">
        <title>Section-level genome sequencing and comparative genomics of Aspergillus sections Usti and Cavernicolus.</title>
        <authorList>
            <consortium name="Lawrence Berkeley National Laboratory"/>
            <person name="Nybo J.L."/>
            <person name="Vesth T.C."/>
            <person name="Theobald S."/>
            <person name="Frisvad J.C."/>
            <person name="Larsen T.O."/>
            <person name="Kjaerboelling I."/>
            <person name="Rothschild-Mancinelli K."/>
            <person name="Lyhne E.K."/>
            <person name="Kogle M.E."/>
            <person name="Barry K."/>
            <person name="Clum A."/>
            <person name="Na H."/>
            <person name="Ledsgaard L."/>
            <person name="Lin J."/>
            <person name="Lipzen A."/>
            <person name="Kuo A."/>
            <person name="Riley R."/>
            <person name="Mondo S."/>
            <person name="Labutti K."/>
            <person name="Haridas S."/>
            <person name="Pangalinan J."/>
            <person name="Salamov A.A."/>
            <person name="Simmons B.A."/>
            <person name="Magnuson J.K."/>
            <person name="Chen J."/>
            <person name="Drula E."/>
            <person name="Henrissat B."/>
            <person name="Wiebenga A."/>
            <person name="Lubbers R.J."/>
            <person name="Gomes A.C."/>
            <person name="Makela M.R."/>
            <person name="Stajich J."/>
            <person name="Grigoriev I.V."/>
            <person name="Mortensen U.H."/>
            <person name="De Vries R.P."/>
            <person name="Baker S.E."/>
            <person name="Andersen M.R."/>
        </authorList>
    </citation>
    <scope>NUCLEOTIDE SEQUENCE [LARGE SCALE GENOMIC DNA]</scope>
    <source>
        <strain evidence="4 5">CBS 588.65</strain>
    </source>
</reference>
<proteinExistence type="predicted"/>
<evidence type="ECO:0000313" key="4">
    <source>
        <dbReference type="EMBL" id="KAL2816293.1"/>
    </source>
</evidence>
<dbReference type="Gene3D" id="1.25.40.20">
    <property type="entry name" value="Ankyrin repeat-containing domain"/>
    <property type="match status" value="1"/>
</dbReference>
<evidence type="ECO:0000256" key="2">
    <source>
        <dbReference type="ARBA" id="ARBA00023043"/>
    </source>
</evidence>
<keyword evidence="1" id="KW-0677">Repeat</keyword>
<organism evidence="4 5">
    <name type="scientific">Aspergillus granulosus</name>
    <dbReference type="NCBI Taxonomy" id="176169"/>
    <lineage>
        <taxon>Eukaryota</taxon>
        <taxon>Fungi</taxon>
        <taxon>Dikarya</taxon>
        <taxon>Ascomycota</taxon>
        <taxon>Pezizomycotina</taxon>
        <taxon>Eurotiomycetes</taxon>
        <taxon>Eurotiomycetidae</taxon>
        <taxon>Eurotiales</taxon>
        <taxon>Aspergillaceae</taxon>
        <taxon>Aspergillus</taxon>
        <taxon>Aspergillus subgen. Nidulantes</taxon>
    </lineage>
</organism>
<keyword evidence="5" id="KW-1185">Reference proteome</keyword>